<gene>
    <name evidence="1" type="ORF">GCM10011585_11050</name>
</gene>
<dbReference type="Proteomes" id="UP000647241">
    <property type="component" value="Unassembled WGS sequence"/>
</dbReference>
<dbReference type="InterPro" id="IPR041916">
    <property type="entry name" value="Anti_sigma_zinc_sf"/>
</dbReference>
<protein>
    <recommendedName>
        <fullName evidence="3">HEAT repeat protein</fullName>
    </recommendedName>
</protein>
<dbReference type="InterPro" id="IPR016024">
    <property type="entry name" value="ARM-type_fold"/>
</dbReference>
<accession>A0A917M148</accession>
<dbReference type="Pfam" id="PF13646">
    <property type="entry name" value="HEAT_2"/>
    <property type="match status" value="1"/>
</dbReference>
<dbReference type="AlphaFoldDB" id="A0A917M148"/>
<reference evidence="1" key="1">
    <citation type="journal article" date="2014" name="Int. J. Syst. Evol. Microbiol.">
        <title>Complete genome sequence of Corynebacterium casei LMG S-19264T (=DSM 44701T), isolated from a smear-ripened cheese.</title>
        <authorList>
            <consortium name="US DOE Joint Genome Institute (JGI-PGF)"/>
            <person name="Walter F."/>
            <person name="Albersmeier A."/>
            <person name="Kalinowski J."/>
            <person name="Ruckert C."/>
        </authorList>
    </citation>
    <scope>NUCLEOTIDE SEQUENCE</scope>
    <source>
        <strain evidence="1">CGMCC 1.12997</strain>
    </source>
</reference>
<dbReference type="SUPFAM" id="SSF48371">
    <property type="entry name" value="ARM repeat"/>
    <property type="match status" value="1"/>
</dbReference>
<evidence type="ECO:0000313" key="1">
    <source>
        <dbReference type="EMBL" id="GGG70656.1"/>
    </source>
</evidence>
<sequence length="320" mass="34804">MKCETAKENILLASYGELPDEYAIPLEQHLDQCEDCRSELDALRELDEHLALYPVVEPSPNFLAQARVRLDEELDAIPPHGIFTQLRRGMFAWIGHVQSAPALATLLLGVGFLAGNFTYRYEVAHAPKPKSPVTLSNPTQATIANVTGIVQTPNSELVQVKYNKVVPETMEGSLDSPEIRQLLLAGANAAANSGVRADSVALLAHECNAGHECTGGTDGRGIRSALLVSLRYDKNAGVRLKALEGLQRYIGQDQHVRDAVLEALMHDSDAEVRTTAIGMLEPVQADSSVREVLRTVSTQDENPYIRTASYQALQGAADIQ</sequence>
<dbReference type="InterPro" id="IPR011989">
    <property type="entry name" value="ARM-like"/>
</dbReference>
<dbReference type="Gene3D" id="1.10.10.1320">
    <property type="entry name" value="Anti-sigma factor, zinc-finger domain"/>
    <property type="match status" value="1"/>
</dbReference>
<keyword evidence="2" id="KW-1185">Reference proteome</keyword>
<comment type="caution">
    <text evidence="1">The sequence shown here is derived from an EMBL/GenBank/DDBJ whole genome shotgun (WGS) entry which is preliminary data.</text>
</comment>
<evidence type="ECO:0008006" key="3">
    <source>
        <dbReference type="Google" id="ProtNLM"/>
    </source>
</evidence>
<dbReference type="EMBL" id="BMGT01000001">
    <property type="protein sequence ID" value="GGG70656.1"/>
    <property type="molecule type" value="Genomic_DNA"/>
</dbReference>
<name>A0A917M148_9BACT</name>
<evidence type="ECO:0000313" key="2">
    <source>
        <dbReference type="Proteomes" id="UP000647241"/>
    </source>
</evidence>
<dbReference type="Gene3D" id="1.25.10.10">
    <property type="entry name" value="Leucine-rich Repeat Variant"/>
    <property type="match status" value="1"/>
</dbReference>
<organism evidence="1 2">
    <name type="scientific">Edaphobacter dinghuensis</name>
    <dbReference type="NCBI Taxonomy" id="1560005"/>
    <lineage>
        <taxon>Bacteria</taxon>
        <taxon>Pseudomonadati</taxon>
        <taxon>Acidobacteriota</taxon>
        <taxon>Terriglobia</taxon>
        <taxon>Terriglobales</taxon>
        <taxon>Acidobacteriaceae</taxon>
        <taxon>Edaphobacter</taxon>
    </lineage>
</organism>
<proteinExistence type="predicted"/>
<reference evidence="1" key="2">
    <citation type="submission" date="2020-09" db="EMBL/GenBank/DDBJ databases">
        <authorList>
            <person name="Sun Q."/>
            <person name="Zhou Y."/>
        </authorList>
    </citation>
    <scope>NUCLEOTIDE SEQUENCE</scope>
    <source>
        <strain evidence="1">CGMCC 1.12997</strain>
    </source>
</reference>
<dbReference type="RefSeq" id="WP_188553084.1">
    <property type="nucleotide sequence ID" value="NZ_BMGT01000001.1"/>
</dbReference>